<dbReference type="RefSeq" id="WP_115481947.1">
    <property type="nucleotide sequence ID" value="NZ_QRCT01000026.1"/>
</dbReference>
<evidence type="ECO:0000256" key="3">
    <source>
        <dbReference type="ARBA" id="ARBA00022729"/>
    </source>
</evidence>
<dbReference type="Pfam" id="PF00877">
    <property type="entry name" value="NLPC_P60"/>
    <property type="match status" value="1"/>
</dbReference>
<dbReference type="PANTHER" id="PTHR47053">
    <property type="entry name" value="MUREIN DD-ENDOPEPTIDASE MEPH-RELATED"/>
    <property type="match status" value="1"/>
</dbReference>
<dbReference type="PANTHER" id="PTHR47053:SF1">
    <property type="entry name" value="MUREIN DD-ENDOPEPTIDASE MEPH-RELATED"/>
    <property type="match status" value="1"/>
</dbReference>
<dbReference type="AlphaFoldDB" id="A0A371AVC7"/>
<evidence type="ECO:0000259" key="9">
    <source>
        <dbReference type="PROSITE" id="PS51935"/>
    </source>
</evidence>
<comment type="caution">
    <text evidence="10">The sequence shown here is derived from an EMBL/GenBank/DDBJ whole genome shotgun (WGS) entry which is preliminary data.</text>
</comment>
<keyword evidence="2" id="KW-0645">Protease</keyword>
<accession>A0A371AVC7</accession>
<protein>
    <submittedName>
        <fullName evidence="10">Hydrolase Nlp/P60</fullName>
    </submittedName>
</protein>
<feature type="domain" description="NlpC/P60" evidence="9">
    <location>
        <begin position="272"/>
        <end position="385"/>
    </location>
</feature>
<name>A0A371AVC7_9FIRM</name>
<gene>
    <name evidence="10" type="ORF">DWV06_09490</name>
</gene>
<feature type="coiled-coil region" evidence="6">
    <location>
        <begin position="23"/>
        <end position="110"/>
    </location>
</feature>
<comment type="similarity">
    <text evidence="1">Belongs to the peptidase C40 family.</text>
</comment>
<dbReference type="SUPFAM" id="SSF54001">
    <property type="entry name" value="Cysteine proteinases"/>
    <property type="match status" value="1"/>
</dbReference>
<dbReference type="Pfam" id="PF24568">
    <property type="entry name" value="CC_PcsB"/>
    <property type="match status" value="1"/>
</dbReference>
<keyword evidence="4 10" id="KW-0378">Hydrolase</keyword>
<dbReference type="InterPro" id="IPR038765">
    <property type="entry name" value="Papain-like_cys_pep_sf"/>
</dbReference>
<evidence type="ECO:0000313" key="10">
    <source>
        <dbReference type="EMBL" id="RDU23430.1"/>
    </source>
</evidence>
<dbReference type="Proteomes" id="UP000255036">
    <property type="component" value="Unassembled WGS sequence"/>
</dbReference>
<dbReference type="GO" id="GO:0006508">
    <property type="term" value="P:proteolysis"/>
    <property type="evidence" value="ECO:0007669"/>
    <property type="project" value="UniProtKB-KW"/>
</dbReference>
<sequence>MKKLAYVLLAGVLIVQPIMSVQATSLQKEKQQAQEKLDSAKNSIDALENSKEETKSAIKNLDSQLVDLLVEIDILKGELDSKQEELDLCRVDLKKAKATEKKQYEDMKKRIRFMYENGDTTLVSVLLDADSITDLLNKAEYVDKIYESDRKLLMQYQEAKTKVLNLEKQLENDKADLESMQSAKKEQENSLQALISEKKEQVADFDSQLEEAKEKAAAYQAEVEAKNAEIRAAEQREAQRRAANNPPSPSTPSSPNTPSSNNNPAPSVPVGSGQGSAVVQYALQFVGNPYVWGGTSLTNGADCSGFTQSVFANFGVGLPRTSGEQRGAGVEVSYADAQPGDLICYSGHVAIYMGNGQIVHAANSALGIVTGNATYRTILSVRRVI</sequence>
<dbReference type="InterPro" id="IPR051202">
    <property type="entry name" value="Peptidase_C40"/>
</dbReference>
<evidence type="ECO:0000256" key="7">
    <source>
        <dbReference type="SAM" id="MobiDB-lite"/>
    </source>
</evidence>
<feature type="compositionally biased region" description="Low complexity" evidence="7">
    <location>
        <begin position="253"/>
        <end position="270"/>
    </location>
</feature>
<dbReference type="Gene3D" id="3.90.1720.10">
    <property type="entry name" value="endopeptidase domain like (from Nostoc punctiforme)"/>
    <property type="match status" value="1"/>
</dbReference>
<dbReference type="Gene3D" id="6.10.250.3150">
    <property type="match status" value="1"/>
</dbReference>
<organism evidence="10 11">
    <name type="scientific">Anaerosacchariphilus polymeriproducens</name>
    <dbReference type="NCBI Taxonomy" id="1812858"/>
    <lineage>
        <taxon>Bacteria</taxon>
        <taxon>Bacillati</taxon>
        <taxon>Bacillota</taxon>
        <taxon>Clostridia</taxon>
        <taxon>Lachnospirales</taxon>
        <taxon>Lachnospiraceae</taxon>
        <taxon>Anaerosacchariphilus</taxon>
    </lineage>
</organism>
<keyword evidence="3 8" id="KW-0732">Signal</keyword>
<dbReference type="InterPro" id="IPR000064">
    <property type="entry name" value="NLP_P60_dom"/>
</dbReference>
<feature type="signal peptide" evidence="8">
    <location>
        <begin position="1"/>
        <end position="23"/>
    </location>
</feature>
<dbReference type="GO" id="GO:0008234">
    <property type="term" value="F:cysteine-type peptidase activity"/>
    <property type="evidence" value="ECO:0007669"/>
    <property type="project" value="UniProtKB-KW"/>
</dbReference>
<evidence type="ECO:0000256" key="5">
    <source>
        <dbReference type="ARBA" id="ARBA00022807"/>
    </source>
</evidence>
<evidence type="ECO:0000256" key="1">
    <source>
        <dbReference type="ARBA" id="ARBA00007074"/>
    </source>
</evidence>
<keyword evidence="11" id="KW-1185">Reference proteome</keyword>
<reference evidence="10 11" key="1">
    <citation type="submission" date="2018-07" db="EMBL/GenBank/DDBJ databases">
        <title>Anaerosacharophilus polymeroproducens gen. nov. sp. nov., an anaerobic bacterium isolated from salt field.</title>
        <authorList>
            <person name="Kim W."/>
            <person name="Yang S.-H."/>
            <person name="Oh J."/>
            <person name="Lee J.-H."/>
            <person name="Kwon K.K."/>
        </authorList>
    </citation>
    <scope>NUCLEOTIDE SEQUENCE [LARGE SCALE GENOMIC DNA]</scope>
    <source>
        <strain evidence="10 11">MCWD5</strain>
    </source>
</reference>
<dbReference type="InterPro" id="IPR057309">
    <property type="entry name" value="PcsB_CC"/>
</dbReference>
<evidence type="ECO:0000313" key="11">
    <source>
        <dbReference type="Proteomes" id="UP000255036"/>
    </source>
</evidence>
<feature type="region of interest" description="Disordered" evidence="7">
    <location>
        <begin position="233"/>
        <end position="273"/>
    </location>
</feature>
<proteinExistence type="inferred from homology"/>
<evidence type="ECO:0000256" key="2">
    <source>
        <dbReference type="ARBA" id="ARBA00022670"/>
    </source>
</evidence>
<dbReference type="OrthoDB" id="9808890at2"/>
<dbReference type="PROSITE" id="PS51935">
    <property type="entry name" value="NLPC_P60"/>
    <property type="match status" value="1"/>
</dbReference>
<feature type="chain" id="PRO_5016826990" evidence="8">
    <location>
        <begin position="24"/>
        <end position="385"/>
    </location>
</feature>
<evidence type="ECO:0000256" key="4">
    <source>
        <dbReference type="ARBA" id="ARBA00022801"/>
    </source>
</evidence>
<keyword evidence="5" id="KW-0788">Thiol protease</keyword>
<evidence type="ECO:0000256" key="8">
    <source>
        <dbReference type="SAM" id="SignalP"/>
    </source>
</evidence>
<dbReference type="EMBL" id="QRCT01000026">
    <property type="protein sequence ID" value="RDU23430.1"/>
    <property type="molecule type" value="Genomic_DNA"/>
</dbReference>
<keyword evidence="6" id="KW-0175">Coiled coil</keyword>
<evidence type="ECO:0000256" key="6">
    <source>
        <dbReference type="SAM" id="Coils"/>
    </source>
</evidence>